<sequence length="48" mass="5136">MFLGDHGVGPLVKVNLSGCPSTAPCFRDMVVSSSCPILQEIKINIFIT</sequence>
<accession>R7QJ07</accession>
<evidence type="ECO:0000313" key="1">
    <source>
        <dbReference type="EMBL" id="CDF38059.1"/>
    </source>
</evidence>
<dbReference type="AlphaFoldDB" id="R7QJ07"/>
<keyword evidence="2" id="KW-1185">Reference proteome</keyword>
<dbReference type="Gramene" id="CDF38059">
    <property type="protein sequence ID" value="CDF38059"/>
    <property type="gene ID" value="CHC_T00000542001"/>
</dbReference>
<dbReference type="RefSeq" id="XP_005717928.1">
    <property type="nucleotide sequence ID" value="XM_005717871.1"/>
</dbReference>
<protein>
    <submittedName>
        <fullName evidence="1">Uncharacterized protein</fullName>
    </submittedName>
</protein>
<dbReference type="Proteomes" id="UP000012073">
    <property type="component" value="Unassembled WGS sequence"/>
</dbReference>
<evidence type="ECO:0000313" key="2">
    <source>
        <dbReference type="Proteomes" id="UP000012073"/>
    </source>
</evidence>
<name>R7QJ07_CHOCR</name>
<dbReference type="KEGG" id="ccp:CHC_T00000542001"/>
<gene>
    <name evidence="1" type="ORF">CHC_T00000542001</name>
</gene>
<dbReference type="EMBL" id="HG001895">
    <property type="protein sequence ID" value="CDF38059.1"/>
    <property type="molecule type" value="Genomic_DNA"/>
</dbReference>
<dbReference type="GeneID" id="17325646"/>
<proteinExistence type="predicted"/>
<organism evidence="1 2">
    <name type="scientific">Chondrus crispus</name>
    <name type="common">Carrageen Irish moss</name>
    <name type="synonym">Polymorpha crispa</name>
    <dbReference type="NCBI Taxonomy" id="2769"/>
    <lineage>
        <taxon>Eukaryota</taxon>
        <taxon>Rhodophyta</taxon>
        <taxon>Florideophyceae</taxon>
        <taxon>Rhodymeniophycidae</taxon>
        <taxon>Gigartinales</taxon>
        <taxon>Gigartinaceae</taxon>
        <taxon>Chondrus</taxon>
    </lineage>
</organism>
<reference evidence="2" key="1">
    <citation type="journal article" date="2013" name="Proc. Natl. Acad. Sci. U.S.A.">
        <title>Genome structure and metabolic features in the red seaweed Chondrus crispus shed light on evolution of the Archaeplastida.</title>
        <authorList>
            <person name="Collen J."/>
            <person name="Porcel B."/>
            <person name="Carre W."/>
            <person name="Ball S.G."/>
            <person name="Chaparro C."/>
            <person name="Tonon T."/>
            <person name="Barbeyron T."/>
            <person name="Michel G."/>
            <person name="Noel B."/>
            <person name="Valentin K."/>
            <person name="Elias M."/>
            <person name="Artiguenave F."/>
            <person name="Arun A."/>
            <person name="Aury J.M."/>
            <person name="Barbosa-Neto J.F."/>
            <person name="Bothwell J.H."/>
            <person name="Bouget F.Y."/>
            <person name="Brillet L."/>
            <person name="Cabello-Hurtado F."/>
            <person name="Capella-Gutierrez S."/>
            <person name="Charrier B."/>
            <person name="Cladiere L."/>
            <person name="Cock J.M."/>
            <person name="Coelho S.M."/>
            <person name="Colleoni C."/>
            <person name="Czjzek M."/>
            <person name="Da Silva C."/>
            <person name="Delage L."/>
            <person name="Denoeud F."/>
            <person name="Deschamps P."/>
            <person name="Dittami S.M."/>
            <person name="Gabaldon T."/>
            <person name="Gachon C.M."/>
            <person name="Groisillier A."/>
            <person name="Herve C."/>
            <person name="Jabbari K."/>
            <person name="Katinka M."/>
            <person name="Kloareg B."/>
            <person name="Kowalczyk N."/>
            <person name="Labadie K."/>
            <person name="Leblanc C."/>
            <person name="Lopez P.J."/>
            <person name="McLachlan D.H."/>
            <person name="Meslet-Cladiere L."/>
            <person name="Moustafa A."/>
            <person name="Nehr Z."/>
            <person name="Nyvall Collen P."/>
            <person name="Panaud O."/>
            <person name="Partensky F."/>
            <person name="Poulain J."/>
            <person name="Rensing S.A."/>
            <person name="Rousvoal S."/>
            <person name="Samson G."/>
            <person name="Symeonidi A."/>
            <person name="Weissenbach J."/>
            <person name="Zambounis A."/>
            <person name="Wincker P."/>
            <person name="Boyen C."/>
        </authorList>
    </citation>
    <scope>NUCLEOTIDE SEQUENCE [LARGE SCALE GENOMIC DNA]</scope>
    <source>
        <strain evidence="2">cv. Stackhouse</strain>
    </source>
</reference>